<accession>A0AA46ADW5</accession>
<dbReference type="EC" id="3.1.12.1" evidence="9"/>
<reference evidence="11" key="1">
    <citation type="submission" date="2017-05" db="EMBL/GenBank/DDBJ databases">
        <authorList>
            <person name="Varghese N."/>
            <person name="Submissions S."/>
        </authorList>
    </citation>
    <scope>NUCLEOTIDE SEQUENCE</scope>
    <source>
        <strain evidence="11">DSM 45262</strain>
    </source>
</reference>
<dbReference type="PANTHER" id="PTHR37168">
    <property type="entry name" value="CRISPR-ASSOCIATED EXONUCLEASE CAS4"/>
    <property type="match status" value="1"/>
</dbReference>
<dbReference type="PANTHER" id="PTHR37168:SF1">
    <property type="entry name" value="CRISPR-ASSOCIATED EXONUCLEASE CAS4"/>
    <property type="match status" value="1"/>
</dbReference>
<comment type="caution">
    <text evidence="11">The sequence shown here is derived from an EMBL/GenBank/DDBJ whole genome shotgun (WGS) entry which is preliminary data.</text>
</comment>
<dbReference type="Proteomes" id="UP001157946">
    <property type="component" value="Unassembled WGS sequence"/>
</dbReference>
<dbReference type="GO" id="GO:0046872">
    <property type="term" value="F:metal ion binding"/>
    <property type="evidence" value="ECO:0007669"/>
    <property type="project" value="UniProtKB-KW"/>
</dbReference>
<dbReference type="GO" id="GO:0051607">
    <property type="term" value="P:defense response to virus"/>
    <property type="evidence" value="ECO:0007669"/>
    <property type="project" value="UniProtKB-KW"/>
</dbReference>
<evidence type="ECO:0000256" key="1">
    <source>
        <dbReference type="ARBA" id="ARBA00022722"/>
    </source>
</evidence>
<evidence type="ECO:0000313" key="11">
    <source>
        <dbReference type="EMBL" id="SMP09429.1"/>
    </source>
</evidence>
<keyword evidence="4 9" id="KW-0269">Exonuclease</keyword>
<sequence length="170" mass="20634">MDFDSLKVQGTKVNYYYICKRKLWLFSKQITMEHTYDRVLQGKVLHDESYQYKRKEFKLDDLIQLDLIDSQYVGEVKSSRKMNRADRMQLLYYLFYLKERGIIRKGKLHYVKERRVEEVELTPEIEKEVILCLEDIQRILSNPSPPKLEKYPYCTKCAYYHFCFVGELDE</sequence>
<gene>
    <name evidence="11" type="ORF">SAMN06265361_10296</name>
</gene>
<keyword evidence="1 9" id="KW-0540">Nuclease</keyword>
<evidence type="ECO:0000259" key="10">
    <source>
        <dbReference type="Pfam" id="PF01930"/>
    </source>
</evidence>
<evidence type="ECO:0000256" key="2">
    <source>
        <dbReference type="ARBA" id="ARBA00022723"/>
    </source>
</evidence>
<proteinExistence type="inferred from homology"/>
<comment type="cofactor">
    <cofactor evidence="9">
        <name>Mg(2+)</name>
        <dbReference type="ChEBI" id="CHEBI:18420"/>
    </cofactor>
    <cofactor evidence="9">
        <name>Mn(2+)</name>
        <dbReference type="ChEBI" id="CHEBI:29035"/>
    </cofactor>
    <text evidence="9">Mg(2+) or Mn(2+) required for ssDNA cleavage activity.</text>
</comment>
<evidence type="ECO:0000256" key="5">
    <source>
        <dbReference type="ARBA" id="ARBA00023004"/>
    </source>
</evidence>
<keyword evidence="6 9" id="KW-0411">Iron-sulfur</keyword>
<evidence type="ECO:0000313" key="12">
    <source>
        <dbReference type="Proteomes" id="UP001157946"/>
    </source>
</evidence>
<protein>
    <recommendedName>
        <fullName evidence="9">CRISPR-associated exonuclease Cas4</fullName>
        <ecNumber evidence="9">3.1.12.1</ecNumber>
    </recommendedName>
</protein>
<evidence type="ECO:0000256" key="6">
    <source>
        <dbReference type="ARBA" id="ARBA00023014"/>
    </source>
</evidence>
<comment type="function">
    <text evidence="9">CRISPR (clustered regularly interspaced short palindromic repeat) is an adaptive immune system that provides protection against mobile genetic elements (viruses, transposable elements and conjugative plasmids). CRISPR clusters contain sequences complementary to antecedent mobile elements and target invading nucleic acids. CRISPR clusters are transcribed and processed into CRISPR RNA (crRNA).</text>
</comment>
<dbReference type="InterPro" id="IPR022765">
    <property type="entry name" value="Dna2/Cas4_DUF83"/>
</dbReference>
<evidence type="ECO:0000256" key="4">
    <source>
        <dbReference type="ARBA" id="ARBA00022839"/>
    </source>
</evidence>
<keyword evidence="5 9" id="KW-0408">Iron</keyword>
<feature type="domain" description="DUF83" evidence="10">
    <location>
        <begin position="9"/>
        <end position="164"/>
    </location>
</feature>
<dbReference type="Gene3D" id="3.90.320.10">
    <property type="match status" value="1"/>
</dbReference>
<comment type="similarity">
    <text evidence="9">Belongs to the CRISPR-associated exonuclease Cas4 family.</text>
</comment>
<keyword evidence="12" id="KW-1185">Reference proteome</keyword>
<name>A0AA46ADW5_9BACL</name>
<evidence type="ECO:0000256" key="9">
    <source>
        <dbReference type="RuleBase" id="RU365022"/>
    </source>
</evidence>
<dbReference type="AlphaFoldDB" id="A0AA46ADW5"/>
<evidence type="ECO:0000256" key="8">
    <source>
        <dbReference type="ARBA" id="ARBA00023211"/>
    </source>
</evidence>
<dbReference type="InterPro" id="IPR011604">
    <property type="entry name" value="PDDEXK-like_dom_sf"/>
</dbReference>
<evidence type="ECO:0000256" key="7">
    <source>
        <dbReference type="ARBA" id="ARBA00023118"/>
    </source>
</evidence>
<organism evidence="11 12">
    <name type="scientific">Laceyella tengchongensis</name>
    <dbReference type="NCBI Taxonomy" id="574699"/>
    <lineage>
        <taxon>Bacteria</taxon>
        <taxon>Bacillati</taxon>
        <taxon>Bacillota</taxon>
        <taxon>Bacilli</taxon>
        <taxon>Bacillales</taxon>
        <taxon>Thermoactinomycetaceae</taxon>
        <taxon>Laceyella</taxon>
    </lineage>
</organism>
<dbReference type="RefSeq" id="WP_102992774.1">
    <property type="nucleotide sequence ID" value="NZ_FXTU01000002.1"/>
</dbReference>
<keyword evidence="8 9" id="KW-0464">Manganese</keyword>
<keyword evidence="3 9" id="KW-0378">Hydrolase</keyword>
<dbReference type="Pfam" id="PF01930">
    <property type="entry name" value="Cas_Cas4"/>
    <property type="match status" value="1"/>
</dbReference>
<keyword evidence="2 9" id="KW-0479">Metal-binding</keyword>
<comment type="cofactor">
    <cofactor evidence="9">
        <name>iron-sulfur cluster</name>
        <dbReference type="ChEBI" id="CHEBI:30408"/>
    </cofactor>
</comment>
<dbReference type="InterPro" id="IPR013343">
    <property type="entry name" value="CRISPR-assoc_prot_Cas4"/>
</dbReference>
<dbReference type="GO" id="GO:0051536">
    <property type="term" value="F:iron-sulfur cluster binding"/>
    <property type="evidence" value="ECO:0007669"/>
    <property type="project" value="UniProtKB-KW"/>
</dbReference>
<dbReference type="GO" id="GO:0004527">
    <property type="term" value="F:exonuclease activity"/>
    <property type="evidence" value="ECO:0007669"/>
    <property type="project" value="UniProtKB-KW"/>
</dbReference>
<keyword evidence="7 9" id="KW-0051">Antiviral defense</keyword>
<dbReference type="EMBL" id="FXTU01000002">
    <property type="protein sequence ID" value="SMP09429.1"/>
    <property type="molecule type" value="Genomic_DNA"/>
</dbReference>
<dbReference type="NCBIfam" id="TIGR00372">
    <property type="entry name" value="cas4"/>
    <property type="match status" value="1"/>
</dbReference>
<evidence type="ECO:0000256" key="3">
    <source>
        <dbReference type="ARBA" id="ARBA00022801"/>
    </source>
</evidence>